<dbReference type="PROSITE" id="PS51257">
    <property type="entry name" value="PROKAR_LIPOPROTEIN"/>
    <property type="match status" value="1"/>
</dbReference>
<accession>A0A4Y8A7D9</accession>
<dbReference type="AlphaFoldDB" id="A0A4Y8A7D9"/>
<feature type="compositionally biased region" description="Polar residues" evidence="1">
    <location>
        <begin position="22"/>
        <end position="46"/>
    </location>
</feature>
<keyword evidence="2" id="KW-0732">Signal</keyword>
<name>A0A4Y8A7D9_9SPHI</name>
<dbReference type="Proteomes" id="UP000583101">
    <property type="component" value="Unassembled WGS sequence"/>
</dbReference>
<keyword evidence="6" id="KW-1185">Reference proteome</keyword>
<feature type="chain" id="PRO_5043669115" description="Lipoprotein" evidence="2">
    <location>
        <begin position="20"/>
        <end position="79"/>
    </location>
</feature>
<reference evidence="4 5" key="1">
    <citation type="journal article" date="2016" name="Int. J. Syst. Evol. Microbiol.">
        <title>Proposal of Mucilaginibacter phyllosphaerae sp. nov. isolated from the phyllosphere of Galium album.</title>
        <authorList>
            <person name="Aydogan E.L."/>
            <person name="Busse H.J."/>
            <person name="Moser G."/>
            <person name="Muller C."/>
            <person name="Kampfer P."/>
            <person name="Glaeser S.P."/>
        </authorList>
    </citation>
    <scope>NUCLEOTIDE SEQUENCE [LARGE SCALE GENOMIC DNA]</scope>
    <source>
        <strain evidence="4 5">PP-F2FG21</strain>
    </source>
</reference>
<evidence type="ECO:0008006" key="7">
    <source>
        <dbReference type="Google" id="ProtNLM"/>
    </source>
</evidence>
<reference evidence="3 6" key="3">
    <citation type="submission" date="2020-08" db="EMBL/GenBank/DDBJ databases">
        <title>Genomic Encyclopedia of Type Strains, Phase IV (KMG-IV): sequencing the most valuable type-strain genomes for metagenomic binning, comparative biology and taxonomic classification.</title>
        <authorList>
            <person name="Goeker M."/>
        </authorList>
    </citation>
    <scope>NUCLEOTIDE SEQUENCE [LARGE SCALE GENOMIC DNA]</scope>
    <source>
        <strain evidence="3 6">DSM 100995</strain>
    </source>
</reference>
<dbReference type="Proteomes" id="UP000297248">
    <property type="component" value="Unassembled WGS sequence"/>
</dbReference>
<evidence type="ECO:0000256" key="1">
    <source>
        <dbReference type="SAM" id="MobiDB-lite"/>
    </source>
</evidence>
<proteinExistence type="predicted"/>
<sequence length="79" mass="8139">MKTSLKISFAAIIVSLGMAACSGNNSTHPPDSTRADSAQLDTTRGKNGSAAGIDSGLDKSASGGTDTLKQGRKRQEFPR</sequence>
<feature type="region of interest" description="Disordered" evidence="1">
    <location>
        <begin position="20"/>
        <end position="79"/>
    </location>
</feature>
<gene>
    <name evidence="4" type="ORF">E2R65_18250</name>
    <name evidence="3" type="ORF">GGR35_003396</name>
</gene>
<evidence type="ECO:0000256" key="2">
    <source>
        <dbReference type="SAM" id="SignalP"/>
    </source>
</evidence>
<evidence type="ECO:0000313" key="6">
    <source>
        <dbReference type="Proteomes" id="UP000583101"/>
    </source>
</evidence>
<dbReference type="RefSeq" id="WP_134337930.1">
    <property type="nucleotide sequence ID" value="NZ_BMCZ01000002.1"/>
</dbReference>
<organism evidence="4 5">
    <name type="scientific">Mucilaginibacter phyllosphaerae</name>
    <dbReference type="NCBI Taxonomy" id="1812349"/>
    <lineage>
        <taxon>Bacteria</taxon>
        <taxon>Pseudomonadati</taxon>
        <taxon>Bacteroidota</taxon>
        <taxon>Sphingobacteriia</taxon>
        <taxon>Sphingobacteriales</taxon>
        <taxon>Sphingobacteriaceae</taxon>
        <taxon>Mucilaginibacter</taxon>
    </lineage>
</organism>
<evidence type="ECO:0000313" key="4">
    <source>
        <dbReference type="EMBL" id="TEW64288.1"/>
    </source>
</evidence>
<comment type="caution">
    <text evidence="4">The sequence shown here is derived from an EMBL/GenBank/DDBJ whole genome shotgun (WGS) entry which is preliminary data.</text>
</comment>
<protein>
    <recommendedName>
        <fullName evidence="7">Lipoprotein</fullName>
    </recommendedName>
</protein>
<dbReference type="EMBL" id="JACIEG010000007">
    <property type="protein sequence ID" value="MBB3970770.1"/>
    <property type="molecule type" value="Genomic_DNA"/>
</dbReference>
<evidence type="ECO:0000313" key="3">
    <source>
        <dbReference type="EMBL" id="MBB3970770.1"/>
    </source>
</evidence>
<dbReference type="EMBL" id="SNQG01000007">
    <property type="protein sequence ID" value="TEW64288.1"/>
    <property type="molecule type" value="Genomic_DNA"/>
</dbReference>
<feature type="signal peptide" evidence="2">
    <location>
        <begin position="1"/>
        <end position="19"/>
    </location>
</feature>
<reference evidence="4" key="2">
    <citation type="submission" date="2019-03" db="EMBL/GenBank/DDBJ databases">
        <authorList>
            <person name="Yan Y.-Q."/>
            <person name="Du Z.-J."/>
        </authorList>
    </citation>
    <scope>NUCLEOTIDE SEQUENCE</scope>
    <source>
        <strain evidence="4">PP-F2FG21</strain>
    </source>
</reference>
<evidence type="ECO:0000313" key="5">
    <source>
        <dbReference type="Proteomes" id="UP000297248"/>
    </source>
</evidence>
<dbReference type="OrthoDB" id="799475at2"/>